<comment type="caution">
    <text evidence="2">The sequence shown here is derived from an EMBL/GenBank/DDBJ whole genome shotgun (WGS) entry which is preliminary data.</text>
</comment>
<feature type="transmembrane region" description="Helical" evidence="1">
    <location>
        <begin position="83"/>
        <end position="108"/>
    </location>
</feature>
<keyword evidence="1" id="KW-0472">Membrane</keyword>
<name>A0A1G1WQK5_9BACT</name>
<dbReference type="Proteomes" id="UP000177821">
    <property type="component" value="Unassembled WGS sequence"/>
</dbReference>
<evidence type="ECO:0008006" key="4">
    <source>
        <dbReference type="Google" id="ProtNLM"/>
    </source>
</evidence>
<sequence length="233" mass="27145">MRRALQLIVISIFVISFVIPISTWFNTSGLTLVSQKLTFEQTLLLTFPLLGLLGFSLVWTQIMFGALLELLSRLFSRSSLLKFHIFEGIFSIFVIFLHPTLMYLAQVMRFGISFKIFDYNFLDPERKIYIWFGILGFGLYLCGVGAALLRNHPLLLKHWRKIHFFQYGVFVLILFHSQSIGSHTQETPMKILYWFYAATFILALVYRRVYLAYRFQKQAQITRSATPTPTSSQ</sequence>
<feature type="transmembrane region" description="Helical" evidence="1">
    <location>
        <begin position="128"/>
        <end position="150"/>
    </location>
</feature>
<feature type="transmembrane region" description="Helical" evidence="1">
    <location>
        <begin position="193"/>
        <end position="213"/>
    </location>
</feature>
<protein>
    <recommendedName>
        <fullName evidence="4">Ferric oxidoreductase domain-containing protein</fullName>
    </recommendedName>
</protein>
<dbReference type="AlphaFoldDB" id="A0A1G1WQK5"/>
<organism evidence="2 3">
    <name type="scientific">Candidatus Woykebacteria bacterium RIFCSPHIGHO2_02_FULL_43_16b</name>
    <dbReference type="NCBI Taxonomy" id="1802601"/>
    <lineage>
        <taxon>Bacteria</taxon>
        <taxon>Candidatus Woykeibacteriota</taxon>
    </lineage>
</organism>
<keyword evidence="1" id="KW-1133">Transmembrane helix</keyword>
<gene>
    <name evidence="2" type="ORF">A3J50_00200</name>
</gene>
<feature type="transmembrane region" description="Helical" evidence="1">
    <location>
        <begin position="45"/>
        <end position="71"/>
    </location>
</feature>
<feature type="transmembrane region" description="Helical" evidence="1">
    <location>
        <begin position="7"/>
        <end position="25"/>
    </location>
</feature>
<reference evidence="2 3" key="1">
    <citation type="journal article" date="2016" name="Nat. Commun.">
        <title>Thousands of microbial genomes shed light on interconnected biogeochemical processes in an aquifer system.</title>
        <authorList>
            <person name="Anantharaman K."/>
            <person name="Brown C.T."/>
            <person name="Hug L.A."/>
            <person name="Sharon I."/>
            <person name="Castelle C.J."/>
            <person name="Probst A.J."/>
            <person name="Thomas B.C."/>
            <person name="Singh A."/>
            <person name="Wilkins M.J."/>
            <person name="Karaoz U."/>
            <person name="Brodie E.L."/>
            <person name="Williams K.H."/>
            <person name="Hubbard S.S."/>
            <person name="Banfield J.F."/>
        </authorList>
    </citation>
    <scope>NUCLEOTIDE SEQUENCE [LARGE SCALE GENOMIC DNA]</scope>
</reference>
<evidence type="ECO:0000256" key="1">
    <source>
        <dbReference type="SAM" id="Phobius"/>
    </source>
</evidence>
<dbReference type="EMBL" id="MHCX01000020">
    <property type="protein sequence ID" value="OGY29620.1"/>
    <property type="molecule type" value="Genomic_DNA"/>
</dbReference>
<feature type="transmembrane region" description="Helical" evidence="1">
    <location>
        <begin position="162"/>
        <end position="181"/>
    </location>
</feature>
<evidence type="ECO:0000313" key="2">
    <source>
        <dbReference type="EMBL" id="OGY29620.1"/>
    </source>
</evidence>
<evidence type="ECO:0000313" key="3">
    <source>
        <dbReference type="Proteomes" id="UP000177821"/>
    </source>
</evidence>
<accession>A0A1G1WQK5</accession>
<keyword evidence="1" id="KW-0812">Transmembrane</keyword>
<proteinExistence type="predicted"/>